<dbReference type="Pfam" id="PF12937">
    <property type="entry name" value="F-box-like"/>
    <property type="match status" value="1"/>
</dbReference>
<dbReference type="GO" id="GO:0019005">
    <property type="term" value="C:SCF ubiquitin ligase complex"/>
    <property type="evidence" value="ECO:0007669"/>
    <property type="project" value="TreeGrafter"/>
</dbReference>
<dbReference type="RefSeq" id="XP_004334284.1">
    <property type="nucleotide sequence ID" value="XM_004334236.1"/>
</dbReference>
<dbReference type="Gene3D" id="3.80.10.10">
    <property type="entry name" value="Ribonuclease Inhibitor"/>
    <property type="match status" value="2"/>
</dbReference>
<dbReference type="EMBL" id="KB008119">
    <property type="protein sequence ID" value="ELR12271.1"/>
    <property type="molecule type" value="Genomic_DNA"/>
</dbReference>
<dbReference type="PANTHER" id="PTHR13318:SF247">
    <property type="entry name" value="GH16156P"/>
    <property type="match status" value="1"/>
</dbReference>
<dbReference type="OrthoDB" id="423607at2759"/>
<protein>
    <submittedName>
        <fullName evidence="3">Fbox domain containing protein</fullName>
    </submittedName>
</protein>
<feature type="region of interest" description="Disordered" evidence="1">
    <location>
        <begin position="1"/>
        <end position="124"/>
    </location>
</feature>
<dbReference type="GO" id="GO:0031146">
    <property type="term" value="P:SCF-dependent proteasomal ubiquitin-dependent protein catabolic process"/>
    <property type="evidence" value="ECO:0007669"/>
    <property type="project" value="TreeGrafter"/>
</dbReference>
<dbReference type="SUPFAM" id="SSF81383">
    <property type="entry name" value="F-box domain"/>
    <property type="match status" value="1"/>
</dbReference>
<dbReference type="SUPFAM" id="SSF52047">
    <property type="entry name" value="RNI-like"/>
    <property type="match status" value="1"/>
</dbReference>
<organism evidence="3 4">
    <name type="scientific">Acanthamoeba castellanii (strain ATCC 30010 / Neff)</name>
    <dbReference type="NCBI Taxonomy" id="1257118"/>
    <lineage>
        <taxon>Eukaryota</taxon>
        <taxon>Amoebozoa</taxon>
        <taxon>Discosea</taxon>
        <taxon>Longamoebia</taxon>
        <taxon>Centramoebida</taxon>
        <taxon>Acanthamoebidae</taxon>
        <taxon>Acanthamoeba</taxon>
    </lineage>
</organism>
<evidence type="ECO:0000313" key="3">
    <source>
        <dbReference type="EMBL" id="ELR12271.1"/>
    </source>
</evidence>
<proteinExistence type="predicted"/>
<dbReference type="STRING" id="1257118.L8GJA4"/>
<dbReference type="InterPro" id="IPR032675">
    <property type="entry name" value="LRR_dom_sf"/>
</dbReference>
<dbReference type="VEuPathDB" id="AmoebaDB:ACA1_372600"/>
<dbReference type="PANTHER" id="PTHR13318">
    <property type="entry name" value="PARTNER OF PAIRED, ISOFORM B-RELATED"/>
    <property type="match status" value="1"/>
</dbReference>
<evidence type="ECO:0000256" key="1">
    <source>
        <dbReference type="SAM" id="MobiDB-lite"/>
    </source>
</evidence>
<name>L8GJA4_ACACF</name>
<keyword evidence="4" id="KW-1185">Reference proteome</keyword>
<evidence type="ECO:0000259" key="2">
    <source>
        <dbReference type="PROSITE" id="PS50181"/>
    </source>
</evidence>
<dbReference type="SMART" id="SM00256">
    <property type="entry name" value="FBOX"/>
    <property type="match status" value="1"/>
</dbReference>
<dbReference type="Gene3D" id="1.20.1280.50">
    <property type="match status" value="1"/>
</dbReference>
<accession>L8GJA4</accession>
<feature type="compositionally biased region" description="Low complexity" evidence="1">
    <location>
        <begin position="55"/>
        <end position="64"/>
    </location>
</feature>
<dbReference type="PROSITE" id="PS50181">
    <property type="entry name" value="FBOX"/>
    <property type="match status" value="1"/>
</dbReference>
<dbReference type="AlphaFoldDB" id="L8GJA4"/>
<dbReference type="InterPro" id="IPR036047">
    <property type="entry name" value="F-box-like_dom_sf"/>
</dbReference>
<dbReference type="KEGG" id="acan:ACA1_372600"/>
<gene>
    <name evidence="3" type="ORF">ACA1_372600</name>
</gene>
<reference evidence="3 4" key="1">
    <citation type="journal article" date="2013" name="Genome Biol.">
        <title>Genome of Acanthamoeba castellanii highlights extensive lateral gene transfer and early evolution of tyrosine kinase signaling.</title>
        <authorList>
            <person name="Clarke M."/>
            <person name="Lohan A.J."/>
            <person name="Liu B."/>
            <person name="Lagkouvardos I."/>
            <person name="Roy S."/>
            <person name="Zafar N."/>
            <person name="Bertelli C."/>
            <person name="Schilde C."/>
            <person name="Kianianmomeni A."/>
            <person name="Burglin T.R."/>
            <person name="Frech C."/>
            <person name="Turcotte B."/>
            <person name="Kopec K.O."/>
            <person name="Synnott J.M."/>
            <person name="Choo C."/>
            <person name="Paponov I."/>
            <person name="Finkler A."/>
            <person name="Soon Heng Tan C."/>
            <person name="Hutchins A.P."/>
            <person name="Weinmeier T."/>
            <person name="Rattei T."/>
            <person name="Chu J.S."/>
            <person name="Gimenez G."/>
            <person name="Irimia M."/>
            <person name="Rigden D.J."/>
            <person name="Fitzpatrick D.A."/>
            <person name="Lorenzo-Morales J."/>
            <person name="Bateman A."/>
            <person name="Chiu C.H."/>
            <person name="Tang P."/>
            <person name="Hegemann P."/>
            <person name="Fromm H."/>
            <person name="Raoult D."/>
            <person name="Greub G."/>
            <person name="Miranda-Saavedra D."/>
            <person name="Chen N."/>
            <person name="Nash P."/>
            <person name="Ginger M.L."/>
            <person name="Horn M."/>
            <person name="Schaap P."/>
            <person name="Caler L."/>
            <person name="Loftus B."/>
        </authorList>
    </citation>
    <scope>NUCLEOTIDE SEQUENCE [LARGE SCALE GENOMIC DNA]</scope>
    <source>
        <strain evidence="3 4">Neff</strain>
    </source>
</reference>
<dbReference type="GeneID" id="14912802"/>
<feature type="domain" description="F-box" evidence="2">
    <location>
        <begin position="179"/>
        <end position="226"/>
    </location>
</feature>
<feature type="compositionally biased region" description="Low complexity" evidence="1">
    <location>
        <begin position="26"/>
        <end position="38"/>
    </location>
</feature>
<feature type="compositionally biased region" description="Basic and acidic residues" evidence="1">
    <location>
        <begin position="1"/>
        <end position="11"/>
    </location>
</feature>
<dbReference type="InterPro" id="IPR001810">
    <property type="entry name" value="F-box_dom"/>
</dbReference>
<sequence>MDKLHEENHARDKTRHQPHTGNPGTASSSSSSSASSSSVGSIVGERGRSEMCGTSSSASSSAAALRTTIPTRPKKESSKDKKKKKPKLDSAMVALLNHKTSHSTIAGSSTSSTSSSSSSNGSTGSLLIPLTKSLCSSTTGAGDTSPRKKSTTPPPVVKAATVAVAGGSALPIPNFHKRTASISTLPEELVVKILSYLPHFPGLTRCSTVNKKWHRLSTSEELWRQVYLGEYEKIASDRLVVWIAALNPGLEVSDVGLTAALGRCSNLRELHLEDLERQFSSRALLMIGKLCPSLHTLVLPGILEHPDEVIEPIITYLPQLRVFKSFSQFTDSTFKCLAERCKSLQKLRFGTTTKSTILTQPAVRYLTACENLQSLECGYFSLGERDWGKKPLANFRALRAFGGAELGEGMLMDSFRLQSIGQYCPSIRDINLCDTPFCENDVQVLVKECKNLRELRVGMKSNPGTRYEITDSWVYQVINFSTKIEVLKIYHADIRTDTVSMLTRGCKKLRSLTLGRCSPVTVLSSHLETLPTLQKLSLRNTPTNDSALQMLMSAFPNLQTLTLIETGVSDALIGYIIGRYRLNSIKLQPRARLTSTGKILYKGGRRGRFAKKKTLTDQERLFLNLFQTQTRTETIIRKEGPSWEAGSGIYSPGRGKNES</sequence>
<evidence type="ECO:0000313" key="4">
    <source>
        <dbReference type="Proteomes" id="UP000011083"/>
    </source>
</evidence>
<dbReference type="Proteomes" id="UP000011083">
    <property type="component" value="Unassembled WGS sequence"/>
</dbReference>
<feature type="compositionally biased region" description="Low complexity" evidence="1">
    <location>
        <begin position="102"/>
        <end position="124"/>
    </location>
</feature>